<proteinExistence type="predicted"/>
<evidence type="ECO:0000256" key="1">
    <source>
        <dbReference type="SAM" id="MobiDB-lite"/>
    </source>
</evidence>
<dbReference type="EMBL" id="SORE01000009">
    <property type="protein sequence ID" value="TDY50343.1"/>
    <property type="molecule type" value="Genomic_DNA"/>
</dbReference>
<dbReference type="Pfam" id="PF11227">
    <property type="entry name" value="DUF3025"/>
    <property type="match status" value="1"/>
</dbReference>
<dbReference type="AlphaFoldDB" id="A0A4R8LRU3"/>
<dbReference type="Proteomes" id="UP000295509">
    <property type="component" value="Unassembled WGS sequence"/>
</dbReference>
<comment type="caution">
    <text evidence="2">The sequence shown here is derived from an EMBL/GenBank/DDBJ whole genome shotgun (WGS) entry which is preliminary data.</text>
</comment>
<dbReference type="InterPro" id="IPR021390">
    <property type="entry name" value="DUF3025"/>
</dbReference>
<accession>A0A4R8LRU3</accession>
<feature type="compositionally biased region" description="Basic and acidic residues" evidence="1">
    <location>
        <begin position="313"/>
        <end position="324"/>
    </location>
</feature>
<evidence type="ECO:0000313" key="3">
    <source>
        <dbReference type="Proteomes" id="UP000295509"/>
    </source>
</evidence>
<feature type="region of interest" description="Disordered" evidence="1">
    <location>
        <begin position="313"/>
        <end position="356"/>
    </location>
</feature>
<sequence>MAMPASGADNQPALNAVCVAASVAASVAVGDGRDSAIARGSPAQAMARTAGFADIDWSSAWFSQFAARGARWQRAAQAGATALLAEMNADALQCGHLTGRGARLSFIAQHELPSGATYEAHIAATGCVPTRHNLHDFFNALSWFQFPRIKAALSARGTAAIDALGVGPTRGSTRDALTVFDENAVLFACSDRALAAALRAFDWRELFVARRDAWGAQCEVRCFGHALLEKLVAPYKACTAHAWIVEVPAAYFASDVAARDAWLDDAVSRALLTAGELTGRVFAPLPVLGIPGWWPANDAPSFYDDQSVFRAGRRAERPRSRDGKIAASKAGQAVAALPATAGEGEESPDSTGQGDG</sequence>
<evidence type="ECO:0000313" key="2">
    <source>
        <dbReference type="EMBL" id="TDY50343.1"/>
    </source>
</evidence>
<keyword evidence="3" id="KW-1185">Reference proteome</keyword>
<organism evidence="2 3">
    <name type="scientific">Paraburkholderia rhizosphaerae</name>
    <dbReference type="NCBI Taxonomy" id="480658"/>
    <lineage>
        <taxon>Bacteria</taxon>
        <taxon>Pseudomonadati</taxon>
        <taxon>Pseudomonadota</taxon>
        <taxon>Betaproteobacteria</taxon>
        <taxon>Burkholderiales</taxon>
        <taxon>Burkholderiaceae</taxon>
        <taxon>Paraburkholderia</taxon>
    </lineage>
</organism>
<protein>
    <recommendedName>
        <fullName evidence="4">DUF3025 family protein</fullName>
    </recommendedName>
</protein>
<name>A0A4R8LRU3_9BURK</name>
<reference evidence="2 3" key="1">
    <citation type="submission" date="2019-03" db="EMBL/GenBank/DDBJ databases">
        <title>Genomic Encyclopedia of Type Strains, Phase III (KMG-III): the genomes of soil and plant-associated and newly described type strains.</title>
        <authorList>
            <person name="Whitman W."/>
        </authorList>
    </citation>
    <scope>NUCLEOTIDE SEQUENCE [LARGE SCALE GENOMIC DNA]</scope>
    <source>
        <strain evidence="2 3">LMG 29544</strain>
    </source>
</reference>
<gene>
    <name evidence="2" type="ORF">BX592_109127</name>
</gene>
<evidence type="ECO:0008006" key="4">
    <source>
        <dbReference type="Google" id="ProtNLM"/>
    </source>
</evidence>